<evidence type="ECO:0000313" key="1">
    <source>
        <dbReference type="EMBL" id="TSE05666.1"/>
    </source>
</evidence>
<dbReference type="EMBL" id="VLNR01000056">
    <property type="protein sequence ID" value="TSE05666.1"/>
    <property type="molecule type" value="Genomic_DNA"/>
</dbReference>
<gene>
    <name evidence="1" type="ORF">FOF46_21805</name>
</gene>
<evidence type="ECO:0000313" key="2">
    <source>
        <dbReference type="Proteomes" id="UP000318833"/>
    </source>
</evidence>
<accession>A0A554VEX2</accession>
<reference evidence="1 2" key="1">
    <citation type="submission" date="2019-07" db="EMBL/GenBank/DDBJ databases">
        <title>The draft genome sequence of Aquimarina algiphila M91.</title>
        <authorList>
            <person name="Meng X."/>
        </authorList>
    </citation>
    <scope>NUCLEOTIDE SEQUENCE [LARGE SCALE GENOMIC DNA]</scope>
    <source>
        <strain evidence="1 2">M91</strain>
    </source>
</reference>
<comment type="caution">
    <text evidence="1">The sequence shown here is derived from an EMBL/GenBank/DDBJ whole genome shotgun (WGS) entry which is preliminary data.</text>
</comment>
<proteinExistence type="predicted"/>
<organism evidence="1 2">
    <name type="scientific">Aquimarina algiphila</name>
    <dbReference type="NCBI Taxonomy" id="2047982"/>
    <lineage>
        <taxon>Bacteria</taxon>
        <taxon>Pseudomonadati</taxon>
        <taxon>Bacteroidota</taxon>
        <taxon>Flavobacteriia</taxon>
        <taxon>Flavobacteriales</taxon>
        <taxon>Flavobacteriaceae</taxon>
        <taxon>Aquimarina</taxon>
    </lineage>
</organism>
<dbReference type="RefSeq" id="WP_143917902.1">
    <property type="nucleotide sequence ID" value="NZ_CANMIK010000054.1"/>
</dbReference>
<dbReference type="OrthoDB" id="9855791at2"/>
<dbReference type="AlphaFoldDB" id="A0A554VEX2"/>
<dbReference type="Proteomes" id="UP000318833">
    <property type="component" value="Unassembled WGS sequence"/>
</dbReference>
<keyword evidence="2" id="KW-1185">Reference proteome</keyword>
<protein>
    <submittedName>
        <fullName evidence="1">Uncharacterized protein</fullName>
    </submittedName>
</protein>
<name>A0A554VEX2_9FLAO</name>
<sequence>MNQKLKARAKRIFESSPFKLDTLYVNKHGNFFTSHNLALNSVENAEEVEKITIGMVFDTQDKAPQKLIITAADQSKLCFVELSQGDAPKVGDKAKVGKKNAEGVFQINPQTSYKFEKGALTQIIEK</sequence>